<protein>
    <recommendedName>
        <fullName evidence="10">Acetyl-coenzyme A carboxylase carboxyl transferase subunit alpha</fullName>
        <shortName evidence="10">ACCase subunit alpha</shortName>
        <shortName evidence="10">Acetyl-CoA carboxylase carboxyltransferase subunit alpha</shortName>
        <ecNumber evidence="10">2.1.3.15</ecNumber>
    </recommendedName>
</protein>
<dbReference type="InterPro" id="IPR001095">
    <property type="entry name" value="Acetyl_CoA_COase_a_su"/>
</dbReference>
<evidence type="ECO:0000256" key="11">
    <source>
        <dbReference type="SAM" id="Coils"/>
    </source>
</evidence>
<keyword evidence="10" id="KW-0963">Cytoplasm</keyword>
<dbReference type="NCBIfam" id="TIGR00513">
    <property type="entry name" value="accA"/>
    <property type="match status" value="1"/>
</dbReference>
<dbReference type="GO" id="GO:0009317">
    <property type="term" value="C:acetyl-CoA carboxylase complex"/>
    <property type="evidence" value="ECO:0007669"/>
    <property type="project" value="InterPro"/>
</dbReference>
<dbReference type="Gene3D" id="3.90.226.10">
    <property type="entry name" value="2-enoyl-CoA Hydratase, Chain A, domain 1"/>
    <property type="match status" value="1"/>
</dbReference>
<feature type="domain" description="CoA carboxyltransferase C-terminal" evidence="12">
    <location>
        <begin position="41"/>
        <end position="295"/>
    </location>
</feature>
<name>A0A7X1B4C4_9BACT</name>
<dbReference type="Proteomes" id="UP000525652">
    <property type="component" value="Unassembled WGS sequence"/>
</dbReference>
<comment type="similarity">
    <text evidence="10">Belongs to the AccA family.</text>
</comment>
<dbReference type="PRINTS" id="PR01069">
    <property type="entry name" value="ACCCTRFRASEA"/>
</dbReference>
<dbReference type="HAMAP" id="MF_00823">
    <property type="entry name" value="AcetylCoA_CT_alpha"/>
    <property type="match status" value="1"/>
</dbReference>
<evidence type="ECO:0000313" key="13">
    <source>
        <dbReference type="EMBL" id="MBC2604155.1"/>
    </source>
</evidence>
<keyword evidence="13" id="KW-0436">Ligase</keyword>
<comment type="caution">
    <text evidence="13">The sequence shown here is derived from an EMBL/GenBank/DDBJ whole genome shotgun (WGS) entry which is preliminary data.</text>
</comment>
<dbReference type="EC" id="2.1.3.15" evidence="10"/>
<evidence type="ECO:0000256" key="6">
    <source>
        <dbReference type="ARBA" id="ARBA00022840"/>
    </source>
</evidence>
<dbReference type="AlphaFoldDB" id="A0A7X1B4C4"/>
<evidence type="ECO:0000256" key="3">
    <source>
        <dbReference type="ARBA" id="ARBA00022679"/>
    </source>
</evidence>
<comment type="catalytic activity">
    <reaction evidence="9 10">
        <text>N(6)-carboxybiotinyl-L-lysyl-[protein] + acetyl-CoA = N(6)-biotinyl-L-lysyl-[protein] + malonyl-CoA</text>
        <dbReference type="Rhea" id="RHEA:54728"/>
        <dbReference type="Rhea" id="RHEA-COMP:10505"/>
        <dbReference type="Rhea" id="RHEA-COMP:10506"/>
        <dbReference type="ChEBI" id="CHEBI:57288"/>
        <dbReference type="ChEBI" id="CHEBI:57384"/>
        <dbReference type="ChEBI" id="CHEBI:83144"/>
        <dbReference type="ChEBI" id="CHEBI:83145"/>
        <dbReference type="EC" id="2.1.3.15"/>
    </reaction>
</comment>
<evidence type="ECO:0000256" key="10">
    <source>
        <dbReference type="HAMAP-Rule" id="MF_00823"/>
    </source>
</evidence>
<dbReference type="GO" id="GO:2001295">
    <property type="term" value="P:malonyl-CoA biosynthetic process"/>
    <property type="evidence" value="ECO:0007669"/>
    <property type="project" value="UniProtKB-UniRule"/>
</dbReference>
<dbReference type="PANTHER" id="PTHR42853:SF3">
    <property type="entry name" value="ACETYL-COENZYME A CARBOXYLASE CARBOXYL TRANSFERASE SUBUNIT ALPHA, CHLOROPLASTIC"/>
    <property type="match status" value="1"/>
</dbReference>
<comment type="subunit">
    <text evidence="10">Acetyl-CoA carboxylase is a heterohexamer composed of biotin carboxyl carrier protein (AccB), biotin carboxylase (AccC) and two subunits each of ACCase subunit alpha (AccA) and ACCase subunit beta (AccD).</text>
</comment>
<dbReference type="PANTHER" id="PTHR42853">
    <property type="entry name" value="ACETYL-COENZYME A CARBOXYLASE CARBOXYL TRANSFERASE SUBUNIT ALPHA"/>
    <property type="match status" value="1"/>
</dbReference>
<reference evidence="13 14" key="1">
    <citation type="submission" date="2020-07" db="EMBL/GenBank/DDBJ databases">
        <authorList>
            <person name="Feng X."/>
        </authorList>
    </citation>
    <scope>NUCLEOTIDE SEQUENCE [LARGE SCALE GENOMIC DNA]</scope>
    <source>
        <strain evidence="13 14">JCM14086</strain>
    </source>
</reference>
<comment type="pathway">
    <text evidence="1 10">Lipid metabolism; malonyl-CoA biosynthesis; malonyl-CoA from acetyl-CoA: step 1/1.</text>
</comment>
<evidence type="ECO:0000256" key="7">
    <source>
        <dbReference type="ARBA" id="ARBA00023098"/>
    </source>
</evidence>
<proteinExistence type="inferred from homology"/>
<evidence type="ECO:0000256" key="1">
    <source>
        <dbReference type="ARBA" id="ARBA00004956"/>
    </source>
</evidence>
<evidence type="ECO:0000256" key="9">
    <source>
        <dbReference type="ARBA" id="ARBA00049152"/>
    </source>
</evidence>
<dbReference type="InterPro" id="IPR011763">
    <property type="entry name" value="COA_CT_C"/>
</dbReference>
<keyword evidence="3 10" id="KW-0808">Transferase</keyword>
<dbReference type="SUPFAM" id="SSF52096">
    <property type="entry name" value="ClpP/crotonase"/>
    <property type="match status" value="1"/>
</dbReference>
<feature type="coiled-coil region" evidence="11">
    <location>
        <begin position="14"/>
        <end position="52"/>
    </location>
</feature>
<comment type="function">
    <text evidence="10">Component of the acetyl coenzyme A carboxylase (ACC) complex. First, biotin carboxylase catalyzes the carboxylation of biotin on its carrier protein (BCCP) and then the CO(2) group is transferred by the carboxyltransferase to acetyl-CoA to form malonyl-CoA.</text>
</comment>
<keyword evidence="11" id="KW-0175">Coiled coil</keyword>
<evidence type="ECO:0000256" key="4">
    <source>
        <dbReference type="ARBA" id="ARBA00022741"/>
    </source>
</evidence>
<evidence type="ECO:0000259" key="12">
    <source>
        <dbReference type="PROSITE" id="PS50989"/>
    </source>
</evidence>
<dbReference type="GO" id="GO:0006633">
    <property type="term" value="P:fatty acid biosynthetic process"/>
    <property type="evidence" value="ECO:0007669"/>
    <property type="project" value="UniProtKB-KW"/>
</dbReference>
<evidence type="ECO:0000313" key="14">
    <source>
        <dbReference type="Proteomes" id="UP000525652"/>
    </source>
</evidence>
<evidence type="ECO:0000256" key="2">
    <source>
        <dbReference type="ARBA" id="ARBA00022516"/>
    </source>
</evidence>
<dbReference type="EMBL" id="JACHVA010000139">
    <property type="protein sequence ID" value="MBC2604155.1"/>
    <property type="molecule type" value="Genomic_DNA"/>
</dbReference>
<gene>
    <name evidence="10" type="primary">accA</name>
    <name evidence="13" type="ORF">H5P30_20420</name>
</gene>
<dbReference type="NCBIfam" id="NF004344">
    <property type="entry name" value="PRK05724.1"/>
    <property type="match status" value="1"/>
</dbReference>
<dbReference type="NCBIfam" id="NF041504">
    <property type="entry name" value="AccA_sub"/>
    <property type="match status" value="1"/>
</dbReference>
<dbReference type="UniPathway" id="UPA00655">
    <property type="reaction ID" value="UER00711"/>
</dbReference>
<keyword evidence="6 10" id="KW-0067">ATP-binding</keyword>
<dbReference type="Pfam" id="PF03255">
    <property type="entry name" value="ACCA"/>
    <property type="match status" value="1"/>
</dbReference>
<keyword evidence="5 10" id="KW-0276">Fatty acid metabolism</keyword>
<keyword evidence="8 10" id="KW-0275">Fatty acid biosynthesis</keyword>
<comment type="subcellular location">
    <subcellularLocation>
        <location evidence="10">Cytoplasm</location>
    </subcellularLocation>
</comment>
<dbReference type="PROSITE" id="PS50989">
    <property type="entry name" value="COA_CT_CTER"/>
    <property type="match status" value="1"/>
</dbReference>
<dbReference type="GO" id="GO:0005524">
    <property type="term" value="F:ATP binding"/>
    <property type="evidence" value="ECO:0007669"/>
    <property type="project" value="UniProtKB-KW"/>
</dbReference>
<keyword evidence="7 10" id="KW-0443">Lipid metabolism</keyword>
<keyword evidence="2 10" id="KW-0444">Lipid biosynthesis</keyword>
<keyword evidence="14" id="KW-1185">Reference proteome</keyword>
<dbReference type="GO" id="GO:0003989">
    <property type="term" value="F:acetyl-CoA carboxylase activity"/>
    <property type="evidence" value="ECO:0007669"/>
    <property type="project" value="InterPro"/>
</dbReference>
<sequence length="321" mass="35745">MEKSEFTLEFEKPLRELEGQLRRLQETSEQSNMDVSEEIQAIEGKIEKTKREVYSGLTVWQRVQLARHPKRPTSLDHIANIFTGFEEIHGDRLFKDDPAFVGGPAFFNGRPVMVIGQQKGRDTKGNLRRNFGCPHPEGYRKALRLMRMAEKFDMPIISLIDTPGAFPGIGAEERHVAEAIAVNIREMSLFKVPIIAIVIGEGGSGGALGVALADSVLILENAYYSVISPEGCAAILWKDRKFAPEAAEALGLSGKSLLEHGVVDEVIPEPFGGAQSDPKETSESLRTAIGRHLNKFGKMKTENLLQHRYDRFRKLGVYSEQ</sequence>
<dbReference type="RefSeq" id="WP_185694769.1">
    <property type="nucleotide sequence ID" value="NZ_JACHVA010000139.1"/>
</dbReference>
<accession>A0A7X1B4C4</accession>
<keyword evidence="4 10" id="KW-0547">Nucleotide-binding</keyword>
<dbReference type="InterPro" id="IPR029045">
    <property type="entry name" value="ClpP/crotonase-like_dom_sf"/>
</dbReference>
<evidence type="ECO:0000256" key="5">
    <source>
        <dbReference type="ARBA" id="ARBA00022832"/>
    </source>
</evidence>
<organism evidence="13 14">
    <name type="scientific">Puniceicoccus vermicola</name>
    <dbReference type="NCBI Taxonomy" id="388746"/>
    <lineage>
        <taxon>Bacteria</taxon>
        <taxon>Pseudomonadati</taxon>
        <taxon>Verrucomicrobiota</taxon>
        <taxon>Opitutia</taxon>
        <taxon>Puniceicoccales</taxon>
        <taxon>Puniceicoccaceae</taxon>
        <taxon>Puniceicoccus</taxon>
    </lineage>
</organism>
<evidence type="ECO:0000256" key="8">
    <source>
        <dbReference type="ARBA" id="ARBA00023160"/>
    </source>
</evidence>
<dbReference type="GO" id="GO:0016743">
    <property type="term" value="F:carboxyl- or carbamoyltransferase activity"/>
    <property type="evidence" value="ECO:0007669"/>
    <property type="project" value="UniProtKB-UniRule"/>
</dbReference>